<dbReference type="Gene3D" id="1.10.630.10">
    <property type="entry name" value="Cytochrome P450"/>
    <property type="match status" value="1"/>
</dbReference>
<keyword evidence="5 13" id="KW-0349">Heme</keyword>
<reference evidence="15 16" key="1">
    <citation type="submission" date="2022-09" db="EMBL/GenBank/DDBJ databases">
        <authorList>
            <person name="Palmer J.M."/>
        </authorList>
    </citation>
    <scope>NUCLEOTIDE SEQUENCE [LARGE SCALE GENOMIC DNA]</scope>
    <source>
        <strain evidence="15 16">DSM 7382</strain>
    </source>
</reference>
<evidence type="ECO:0000256" key="9">
    <source>
        <dbReference type="ARBA" id="ARBA00023002"/>
    </source>
</evidence>
<evidence type="ECO:0000256" key="14">
    <source>
        <dbReference type="RuleBase" id="RU000461"/>
    </source>
</evidence>
<dbReference type="InterPro" id="IPR017972">
    <property type="entry name" value="Cyt_P450_CS"/>
</dbReference>
<evidence type="ECO:0000256" key="1">
    <source>
        <dbReference type="ARBA" id="ARBA00001971"/>
    </source>
</evidence>
<dbReference type="AlphaFoldDB" id="A0AAW0G615"/>
<keyword evidence="11 14" id="KW-0503">Monooxygenase</keyword>
<evidence type="ECO:0000313" key="16">
    <source>
        <dbReference type="Proteomes" id="UP001385951"/>
    </source>
</evidence>
<evidence type="ECO:0000256" key="4">
    <source>
        <dbReference type="ARBA" id="ARBA00010617"/>
    </source>
</evidence>
<keyword evidence="7 13" id="KW-0479">Metal-binding</keyword>
<dbReference type="EMBL" id="JASBNA010000009">
    <property type="protein sequence ID" value="KAK7688920.1"/>
    <property type="molecule type" value="Genomic_DNA"/>
</dbReference>
<keyword evidence="6" id="KW-0812">Transmembrane</keyword>
<dbReference type="SUPFAM" id="SSF48264">
    <property type="entry name" value="Cytochrome P450"/>
    <property type="match status" value="1"/>
</dbReference>
<dbReference type="PANTHER" id="PTHR46300">
    <property type="entry name" value="P450, PUTATIVE (EUROFUNG)-RELATED-RELATED"/>
    <property type="match status" value="1"/>
</dbReference>
<keyword evidence="10 13" id="KW-0408">Iron</keyword>
<dbReference type="InterPro" id="IPR050364">
    <property type="entry name" value="Cytochrome_P450_fung"/>
</dbReference>
<evidence type="ECO:0000256" key="11">
    <source>
        <dbReference type="ARBA" id="ARBA00023033"/>
    </source>
</evidence>
<comment type="caution">
    <text evidence="15">The sequence shown here is derived from an EMBL/GenBank/DDBJ whole genome shotgun (WGS) entry which is preliminary data.</text>
</comment>
<evidence type="ECO:0000256" key="3">
    <source>
        <dbReference type="ARBA" id="ARBA00005179"/>
    </source>
</evidence>
<dbReference type="InterPro" id="IPR036396">
    <property type="entry name" value="Cyt_P450_sf"/>
</dbReference>
<evidence type="ECO:0008006" key="17">
    <source>
        <dbReference type="Google" id="ProtNLM"/>
    </source>
</evidence>
<name>A0AAW0G615_9APHY</name>
<evidence type="ECO:0000256" key="7">
    <source>
        <dbReference type="ARBA" id="ARBA00022723"/>
    </source>
</evidence>
<evidence type="ECO:0000256" key="2">
    <source>
        <dbReference type="ARBA" id="ARBA00004167"/>
    </source>
</evidence>
<keyword evidence="9 14" id="KW-0560">Oxidoreductase</keyword>
<protein>
    <recommendedName>
        <fullName evidence="17">Cytochrome P450</fullName>
    </recommendedName>
</protein>
<evidence type="ECO:0000313" key="15">
    <source>
        <dbReference type="EMBL" id="KAK7688920.1"/>
    </source>
</evidence>
<evidence type="ECO:0000256" key="8">
    <source>
        <dbReference type="ARBA" id="ARBA00022989"/>
    </source>
</evidence>
<dbReference type="InterPro" id="IPR002401">
    <property type="entry name" value="Cyt_P450_E_grp-I"/>
</dbReference>
<dbReference type="GO" id="GO:0016020">
    <property type="term" value="C:membrane"/>
    <property type="evidence" value="ECO:0007669"/>
    <property type="project" value="UniProtKB-SubCell"/>
</dbReference>
<proteinExistence type="inferred from homology"/>
<evidence type="ECO:0000256" key="5">
    <source>
        <dbReference type="ARBA" id="ARBA00022617"/>
    </source>
</evidence>
<dbReference type="CDD" id="cd11065">
    <property type="entry name" value="CYP64-like"/>
    <property type="match status" value="1"/>
</dbReference>
<keyword evidence="16" id="KW-1185">Reference proteome</keyword>
<dbReference type="Pfam" id="PF00067">
    <property type="entry name" value="p450"/>
    <property type="match status" value="1"/>
</dbReference>
<keyword evidence="8" id="KW-1133">Transmembrane helix</keyword>
<evidence type="ECO:0000256" key="6">
    <source>
        <dbReference type="ARBA" id="ARBA00022692"/>
    </source>
</evidence>
<evidence type="ECO:0000256" key="13">
    <source>
        <dbReference type="PIRSR" id="PIRSR602401-1"/>
    </source>
</evidence>
<organism evidence="15 16">
    <name type="scientific">Cerrena zonata</name>
    <dbReference type="NCBI Taxonomy" id="2478898"/>
    <lineage>
        <taxon>Eukaryota</taxon>
        <taxon>Fungi</taxon>
        <taxon>Dikarya</taxon>
        <taxon>Basidiomycota</taxon>
        <taxon>Agaricomycotina</taxon>
        <taxon>Agaricomycetes</taxon>
        <taxon>Polyporales</taxon>
        <taxon>Cerrenaceae</taxon>
        <taxon>Cerrena</taxon>
    </lineage>
</organism>
<keyword evidence="12" id="KW-0472">Membrane</keyword>
<dbReference type="PRINTS" id="PR00463">
    <property type="entry name" value="EP450I"/>
</dbReference>
<dbReference type="GO" id="GO:0016705">
    <property type="term" value="F:oxidoreductase activity, acting on paired donors, with incorporation or reduction of molecular oxygen"/>
    <property type="evidence" value="ECO:0007669"/>
    <property type="project" value="InterPro"/>
</dbReference>
<sequence length="507" mass="57206">MALSFTIPAALVAIFVALLLKRLTRKSLHLPPGPKPLPVIGNLLDMPTGASWTKFSPMSKQYGDIMYFKVINQYTIIISSVEVAADLFEKRSTIYSDRYHSVSLTDLMGDDWSFVLYSYGEDWRKRRKVFHQYLGPSAVREFDGHLSEHVGEYLKRLKANPEHMFEHTRWMVVAILMNIIYGIHVEDVSNKHVVEAEAWVAGVNEVLEPGRFLVDILPFLRHIPAWFPGANFKRLLLGWRENMYNARDGPFYEAKDAYTAGTSRNCVVTRILENIGDKSDSSEQETISRDSLGSAFGAGVDTSTPTLQIFFHVMMAHPEIQKRAQAQLDSVVGPDRLPTLNDRDQLPYIDAILKEVTRSAPVTPLALPHLTATDDEYRGYHIPKGSVVIPNVWHMLHDPANYPEPQLFKPERFLKPDGTLNPDILEPSTMTFGFGRRICPGQYLASNMLFLTMASILHVFNITPTLGEDGKSKVPELHMSPTMVSHPEPFDCSIQLRSPSREVLVSA</sequence>
<dbReference type="PRINTS" id="PR00385">
    <property type="entry name" value="P450"/>
</dbReference>
<gene>
    <name evidence="15" type="ORF">QCA50_007611</name>
</gene>
<dbReference type="PROSITE" id="PS00086">
    <property type="entry name" value="CYTOCHROME_P450"/>
    <property type="match status" value="1"/>
</dbReference>
<accession>A0AAW0G615</accession>
<dbReference type="GO" id="GO:0005506">
    <property type="term" value="F:iron ion binding"/>
    <property type="evidence" value="ECO:0007669"/>
    <property type="project" value="InterPro"/>
</dbReference>
<dbReference type="InterPro" id="IPR001128">
    <property type="entry name" value="Cyt_P450"/>
</dbReference>
<comment type="cofactor">
    <cofactor evidence="1 13">
        <name>heme</name>
        <dbReference type="ChEBI" id="CHEBI:30413"/>
    </cofactor>
</comment>
<feature type="binding site" description="axial binding residue" evidence="13">
    <location>
        <position position="439"/>
    </location>
    <ligand>
        <name>heme</name>
        <dbReference type="ChEBI" id="CHEBI:30413"/>
    </ligand>
    <ligandPart>
        <name>Fe</name>
        <dbReference type="ChEBI" id="CHEBI:18248"/>
    </ligandPart>
</feature>
<comment type="similarity">
    <text evidence="4 14">Belongs to the cytochrome P450 family.</text>
</comment>
<dbReference type="Proteomes" id="UP001385951">
    <property type="component" value="Unassembled WGS sequence"/>
</dbReference>
<evidence type="ECO:0000256" key="12">
    <source>
        <dbReference type="ARBA" id="ARBA00023136"/>
    </source>
</evidence>
<comment type="subcellular location">
    <subcellularLocation>
        <location evidence="2">Membrane</location>
        <topology evidence="2">Single-pass membrane protein</topology>
    </subcellularLocation>
</comment>
<dbReference type="GO" id="GO:0020037">
    <property type="term" value="F:heme binding"/>
    <property type="evidence" value="ECO:0007669"/>
    <property type="project" value="InterPro"/>
</dbReference>
<dbReference type="GO" id="GO:0004497">
    <property type="term" value="F:monooxygenase activity"/>
    <property type="evidence" value="ECO:0007669"/>
    <property type="project" value="UniProtKB-KW"/>
</dbReference>
<comment type="pathway">
    <text evidence="3">Secondary metabolite biosynthesis.</text>
</comment>
<dbReference type="PANTHER" id="PTHR46300:SF7">
    <property type="entry name" value="P450, PUTATIVE (EUROFUNG)-RELATED"/>
    <property type="match status" value="1"/>
</dbReference>
<evidence type="ECO:0000256" key="10">
    <source>
        <dbReference type="ARBA" id="ARBA00023004"/>
    </source>
</evidence>